<comment type="caution">
    <text evidence="2">The sequence shown here is derived from an EMBL/GenBank/DDBJ whole genome shotgun (WGS) entry which is preliminary data.</text>
</comment>
<dbReference type="Gene3D" id="3.60.21.70">
    <property type="entry name" value="PhoD-like phosphatase"/>
    <property type="match status" value="1"/>
</dbReference>
<dbReference type="Pfam" id="PF09423">
    <property type="entry name" value="PhoD"/>
    <property type="match status" value="1"/>
</dbReference>
<dbReference type="eggNOG" id="COG3540">
    <property type="taxonomic scope" value="Bacteria"/>
</dbReference>
<name>A6FXW1_9BACT</name>
<dbReference type="InterPro" id="IPR038607">
    <property type="entry name" value="PhoD-like_sf"/>
</dbReference>
<dbReference type="PANTHER" id="PTHR33987:SF1">
    <property type="entry name" value="CALCINEURIN-LIKE METALLO-PHOSPHOESTERASE SUPERFAMILY PROTEIN"/>
    <property type="match status" value="1"/>
</dbReference>
<dbReference type="STRING" id="391625.PPSIR1_22319"/>
<gene>
    <name evidence="2" type="ORF">PPSIR1_22319</name>
</gene>
<dbReference type="EMBL" id="ABCS01000002">
    <property type="protein sequence ID" value="EDM81699.1"/>
    <property type="molecule type" value="Genomic_DNA"/>
</dbReference>
<organism evidence="2 3">
    <name type="scientific">Plesiocystis pacifica SIR-1</name>
    <dbReference type="NCBI Taxonomy" id="391625"/>
    <lineage>
        <taxon>Bacteria</taxon>
        <taxon>Pseudomonadati</taxon>
        <taxon>Myxococcota</taxon>
        <taxon>Polyangia</taxon>
        <taxon>Nannocystales</taxon>
        <taxon>Nannocystaceae</taxon>
        <taxon>Plesiocystis</taxon>
    </lineage>
</organism>
<dbReference type="SUPFAM" id="SSF56300">
    <property type="entry name" value="Metallo-dependent phosphatases"/>
    <property type="match status" value="1"/>
</dbReference>
<keyword evidence="3" id="KW-1185">Reference proteome</keyword>
<dbReference type="InterPro" id="IPR029052">
    <property type="entry name" value="Metallo-depent_PP-like"/>
</dbReference>
<feature type="domain" description="PhoD-like phosphatase metallophosphatase" evidence="1">
    <location>
        <begin position="12"/>
        <end position="248"/>
    </location>
</feature>
<dbReference type="PANTHER" id="PTHR33987">
    <property type="entry name" value="CALCINEURIN-LIKE METALLO-PHOSPHOESTERASE SUPERFAMILY PROTEIN"/>
    <property type="match status" value="1"/>
</dbReference>
<evidence type="ECO:0000259" key="1">
    <source>
        <dbReference type="Pfam" id="PF09423"/>
    </source>
</evidence>
<dbReference type="InterPro" id="IPR018946">
    <property type="entry name" value="PhoD-like_MPP"/>
</dbReference>
<proteinExistence type="predicted"/>
<dbReference type="AlphaFoldDB" id="A6FXW1"/>
<evidence type="ECO:0000313" key="2">
    <source>
        <dbReference type="EMBL" id="EDM81699.1"/>
    </source>
</evidence>
<evidence type="ECO:0000313" key="3">
    <source>
        <dbReference type="Proteomes" id="UP000005801"/>
    </source>
</evidence>
<sequence length="317" mass="35542">MDPSRVPLRIAFGSCNHEYAPQTHYDAIAAQDPDLWIWLGDNVYGDTSDDRELRDKYAQVLGAPAYRRFVDQVPVVGTWDDHDFGQNNAGEEFEARAQNQAAMLDFLGEPADSPRRRQAGVFASYDLGAAPHKVRVILLDGRSHRERPSVTADTLGEDQWRWLEGQLRHSDASVHLIGNGYQFLPEDHPNETWAKFPEARRRLFALIAQTQAPGVVLLSGDRHHADISATQQGPLAYPLHEHTASGLTHASGLKETNRYRVAEQYSSENFGMLELDWERGRVELRTHAIDGKLEVLHGLELAALGNPWYGADAFDAE</sequence>
<dbReference type="Proteomes" id="UP000005801">
    <property type="component" value="Unassembled WGS sequence"/>
</dbReference>
<protein>
    <submittedName>
        <fullName evidence="2">Putative alkaline phosphatase D (APaseD)</fullName>
    </submittedName>
</protein>
<accession>A6FXW1</accession>
<reference evidence="2 3" key="1">
    <citation type="submission" date="2007-06" db="EMBL/GenBank/DDBJ databases">
        <authorList>
            <person name="Shimkets L."/>
            <person name="Ferriera S."/>
            <person name="Johnson J."/>
            <person name="Kravitz S."/>
            <person name="Beeson K."/>
            <person name="Sutton G."/>
            <person name="Rogers Y.-H."/>
            <person name="Friedman R."/>
            <person name="Frazier M."/>
            <person name="Venter J.C."/>
        </authorList>
    </citation>
    <scope>NUCLEOTIDE SEQUENCE [LARGE SCALE GENOMIC DNA]</scope>
    <source>
        <strain evidence="2 3">SIR-1</strain>
    </source>
</reference>
<dbReference type="CDD" id="cd07389">
    <property type="entry name" value="MPP_PhoD"/>
    <property type="match status" value="1"/>
</dbReference>